<name>A0A1C7MYB5_9FUNG</name>
<dbReference type="OrthoDB" id="10263222at2759"/>
<dbReference type="InParanoid" id="A0A1C7MYB5"/>
<dbReference type="STRING" id="101091.A0A1C7MYB5"/>
<reference evidence="1 2" key="1">
    <citation type="submission" date="2016-03" db="EMBL/GenBank/DDBJ databases">
        <title>Choanephora cucurbitarum.</title>
        <authorList>
            <person name="Min B."/>
            <person name="Park H."/>
            <person name="Park J.-H."/>
            <person name="Shin H.-D."/>
            <person name="Choi I.-G."/>
        </authorList>
    </citation>
    <scope>NUCLEOTIDE SEQUENCE [LARGE SCALE GENOMIC DNA]</scope>
    <source>
        <strain evidence="1 2">KUS-F28377</strain>
    </source>
</reference>
<protein>
    <submittedName>
        <fullName evidence="1">Uncharacterized protein</fullName>
    </submittedName>
</protein>
<evidence type="ECO:0000313" key="1">
    <source>
        <dbReference type="EMBL" id="OBZ80114.1"/>
    </source>
</evidence>
<accession>A0A1C7MYB5</accession>
<proteinExistence type="predicted"/>
<dbReference type="Proteomes" id="UP000093000">
    <property type="component" value="Unassembled WGS sequence"/>
</dbReference>
<comment type="caution">
    <text evidence="1">The sequence shown here is derived from an EMBL/GenBank/DDBJ whole genome shotgun (WGS) entry which is preliminary data.</text>
</comment>
<evidence type="ECO:0000313" key="2">
    <source>
        <dbReference type="Proteomes" id="UP000093000"/>
    </source>
</evidence>
<gene>
    <name evidence="1" type="ORF">A0J61_11837</name>
</gene>
<dbReference type="AlphaFoldDB" id="A0A1C7MYB5"/>
<dbReference type="EMBL" id="LUGH01002566">
    <property type="protein sequence ID" value="OBZ80114.1"/>
    <property type="molecule type" value="Genomic_DNA"/>
</dbReference>
<keyword evidence="2" id="KW-1185">Reference proteome</keyword>
<sequence>MDDILDASLRHPNYYTRSVLHMVATVDTELGNSIKPFTRYIDQMIYKSIKEKSDEEILPLYKQEEQGLTLELDQLKSQLDHISNNNRKVPKKKRRLTKQDAMEVDETASHHWRLYENWKACPMGTLPNGKVPCLDLSVLLSTKE</sequence>
<organism evidence="1 2">
    <name type="scientific">Choanephora cucurbitarum</name>
    <dbReference type="NCBI Taxonomy" id="101091"/>
    <lineage>
        <taxon>Eukaryota</taxon>
        <taxon>Fungi</taxon>
        <taxon>Fungi incertae sedis</taxon>
        <taxon>Mucoromycota</taxon>
        <taxon>Mucoromycotina</taxon>
        <taxon>Mucoromycetes</taxon>
        <taxon>Mucorales</taxon>
        <taxon>Mucorineae</taxon>
        <taxon>Choanephoraceae</taxon>
        <taxon>Choanephoroideae</taxon>
        <taxon>Choanephora</taxon>
    </lineage>
</organism>